<evidence type="ECO:0000313" key="3">
    <source>
        <dbReference type="Proteomes" id="UP000268016"/>
    </source>
</evidence>
<dbReference type="AlphaFoldDB" id="A0A3N2R4C4"/>
<dbReference type="OrthoDB" id="4964299at2"/>
<dbReference type="RefSeq" id="WP_123641851.1">
    <property type="nucleotide sequence ID" value="NZ_ML119084.1"/>
</dbReference>
<evidence type="ECO:0000313" key="2">
    <source>
        <dbReference type="EMBL" id="ROU02334.1"/>
    </source>
</evidence>
<dbReference type="Gene3D" id="3.40.50.300">
    <property type="entry name" value="P-loop containing nucleotide triphosphate hydrolases"/>
    <property type="match status" value="1"/>
</dbReference>
<proteinExistence type="predicted"/>
<dbReference type="InterPro" id="IPR027417">
    <property type="entry name" value="P-loop_NTPase"/>
</dbReference>
<gene>
    <name evidence="2" type="ORF">EAT49_08275</name>
</gene>
<accession>A0A3N2R4C4</accession>
<dbReference type="GO" id="GO:0008146">
    <property type="term" value="F:sulfotransferase activity"/>
    <property type="evidence" value="ECO:0007669"/>
    <property type="project" value="InterPro"/>
</dbReference>
<dbReference type="EMBL" id="RDRB01000004">
    <property type="protein sequence ID" value="ROU02334.1"/>
    <property type="molecule type" value="Genomic_DNA"/>
</dbReference>
<keyword evidence="3" id="KW-1185">Reference proteome</keyword>
<dbReference type="Pfam" id="PF00685">
    <property type="entry name" value="Sulfotransfer_1"/>
    <property type="match status" value="1"/>
</dbReference>
<comment type="caution">
    <text evidence="2">The sequence shown here is derived from an EMBL/GenBank/DDBJ whole genome shotgun (WGS) entry which is preliminary data.</text>
</comment>
<feature type="domain" description="Sulfotransferase" evidence="1">
    <location>
        <begin position="11"/>
        <end position="236"/>
    </location>
</feature>
<organism evidence="2 3">
    <name type="scientific">Histidinibacterium lentulum</name>
    <dbReference type="NCBI Taxonomy" id="2480588"/>
    <lineage>
        <taxon>Bacteria</taxon>
        <taxon>Pseudomonadati</taxon>
        <taxon>Pseudomonadota</taxon>
        <taxon>Alphaproteobacteria</taxon>
        <taxon>Rhodobacterales</taxon>
        <taxon>Paracoccaceae</taxon>
        <taxon>Histidinibacterium</taxon>
    </lineage>
</organism>
<name>A0A3N2R4C4_9RHOB</name>
<reference evidence="2 3" key="1">
    <citation type="submission" date="2018-10" db="EMBL/GenBank/DDBJ databases">
        <title>Histidinibacterium lentulum gen. nov., sp. nov., a marine bacterium from the culture broth of Picochlorum sp. 122.</title>
        <authorList>
            <person name="Wang G."/>
        </authorList>
    </citation>
    <scope>NUCLEOTIDE SEQUENCE [LARGE SCALE GENOMIC DNA]</scope>
    <source>
        <strain evidence="2 3">B17</strain>
    </source>
</reference>
<dbReference type="InterPro" id="IPR000863">
    <property type="entry name" value="Sulfotransferase_dom"/>
</dbReference>
<protein>
    <recommendedName>
        <fullName evidence="1">Sulfotransferase domain-containing protein</fullName>
    </recommendedName>
</protein>
<evidence type="ECO:0000259" key="1">
    <source>
        <dbReference type="Pfam" id="PF00685"/>
    </source>
</evidence>
<dbReference type="Proteomes" id="UP000268016">
    <property type="component" value="Unassembled WGS sequence"/>
</dbReference>
<sequence>MNDPARFICIGTHHKTGTIWMRKVWHVIAAEQNIPLMQCYRWQKLAQAAETGPQIIVNWASTFPPKLMEMAHARFIHIIRDPRDVLLSGMRYHRKAPVANEKFLRTPREEWGGLNYKSYLNSLPDDTARLIFEMENKHATTLSEMLKWPWGNPRARELRYEDLIEDEDCSLFRSVLEEFAIEGLDIDHAVKTYWDNSLFGGLATPENRTWRQQRHVTASRVTDWRSQLPREIAEIYAERHGAALVKLGYEDHPTEWVDLCPAGEALARATG</sequence>
<dbReference type="SUPFAM" id="SSF52540">
    <property type="entry name" value="P-loop containing nucleoside triphosphate hydrolases"/>
    <property type="match status" value="1"/>
</dbReference>